<gene>
    <name evidence="2" type="ordered locus">AALP_Aa1g344500</name>
</gene>
<accession>A0A087HSK1</accession>
<reference evidence="3" key="1">
    <citation type="journal article" date="2015" name="Nat. Plants">
        <title>Genome expansion of Arabis alpina linked with retrotransposition and reduced symmetric DNA methylation.</title>
        <authorList>
            <person name="Willing E.M."/>
            <person name="Rawat V."/>
            <person name="Mandakova T."/>
            <person name="Maumus F."/>
            <person name="James G.V."/>
            <person name="Nordstroem K.J."/>
            <person name="Becker C."/>
            <person name="Warthmann N."/>
            <person name="Chica C."/>
            <person name="Szarzynska B."/>
            <person name="Zytnicki M."/>
            <person name="Albani M.C."/>
            <person name="Kiefer C."/>
            <person name="Bergonzi S."/>
            <person name="Castaings L."/>
            <person name="Mateos J.L."/>
            <person name="Berns M.C."/>
            <person name="Bujdoso N."/>
            <person name="Piofczyk T."/>
            <person name="de Lorenzo L."/>
            <person name="Barrero-Sicilia C."/>
            <person name="Mateos I."/>
            <person name="Piednoel M."/>
            <person name="Hagmann J."/>
            <person name="Chen-Min-Tao R."/>
            <person name="Iglesias-Fernandez R."/>
            <person name="Schuster S.C."/>
            <person name="Alonso-Blanco C."/>
            <person name="Roudier F."/>
            <person name="Carbonero P."/>
            <person name="Paz-Ares J."/>
            <person name="Davis S.J."/>
            <person name="Pecinka A."/>
            <person name="Quesneville H."/>
            <person name="Colot V."/>
            <person name="Lysak M.A."/>
            <person name="Weigel D."/>
            <person name="Coupland G."/>
            <person name="Schneeberger K."/>
        </authorList>
    </citation>
    <scope>NUCLEOTIDE SEQUENCE [LARGE SCALE GENOMIC DNA]</scope>
    <source>
        <strain evidence="3">cv. Pajares</strain>
    </source>
</reference>
<dbReference type="EMBL" id="CM002869">
    <property type="protein sequence ID" value="KFK45103.1"/>
    <property type="molecule type" value="Genomic_DNA"/>
</dbReference>
<dbReference type="Proteomes" id="UP000029120">
    <property type="component" value="Chromosome 1"/>
</dbReference>
<name>A0A087HSK1_ARAAL</name>
<dbReference type="AlphaFoldDB" id="A0A087HSK1"/>
<feature type="compositionally biased region" description="Acidic residues" evidence="1">
    <location>
        <begin position="249"/>
        <end position="258"/>
    </location>
</feature>
<evidence type="ECO:0000313" key="3">
    <source>
        <dbReference type="Proteomes" id="UP000029120"/>
    </source>
</evidence>
<evidence type="ECO:0000313" key="2">
    <source>
        <dbReference type="EMBL" id="KFK45103.1"/>
    </source>
</evidence>
<proteinExistence type="predicted"/>
<feature type="region of interest" description="Disordered" evidence="1">
    <location>
        <begin position="238"/>
        <end position="258"/>
    </location>
</feature>
<dbReference type="Gramene" id="KFK45103">
    <property type="protein sequence ID" value="KFK45103"/>
    <property type="gene ID" value="AALP_AA1G344500"/>
</dbReference>
<evidence type="ECO:0000256" key="1">
    <source>
        <dbReference type="SAM" id="MobiDB-lite"/>
    </source>
</evidence>
<sequence>MPPVDIESESGLVKFKKKGIEIPGLNLYLTLGSAVPGSGSHSSEKECDINAREEGSIQSDDESLYRAVDDAMAEHMVNAVVENGSRGLGDEGDESGDEGQQLIFNKDTLVICGNEDNIVSLVNKDNIVTSAKEDNVITEYNDHNIGNGAAKVDDHRAIVEVNVSFGNIGRGLGMEYITDGDYGGPVVVSTVDNAEATVDNIYGLVRLPVTYDIPLTYKDDEFLERVDEIKRSMNRGKAVGEPSRWNVGEDIDESYGND</sequence>
<organism evidence="2 3">
    <name type="scientific">Arabis alpina</name>
    <name type="common">Alpine rock-cress</name>
    <dbReference type="NCBI Taxonomy" id="50452"/>
    <lineage>
        <taxon>Eukaryota</taxon>
        <taxon>Viridiplantae</taxon>
        <taxon>Streptophyta</taxon>
        <taxon>Embryophyta</taxon>
        <taxon>Tracheophyta</taxon>
        <taxon>Spermatophyta</taxon>
        <taxon>Magnoliopsida</taxon>
        <taxon>eudicotyledons</taxon>
        <taxon>Gunneridae</taxon>
        <taxon>Pentapetalae</taxon>
        <taxon>rosids</taxon>
        <taxon>malvids</taxon>
        <taxon>Brassicales</taxon>
        <taxon>Brassicaceae</taxon>
        <taxon>Arabideae</taxon>
        <taxon>Arabis</taxon>
    </lineage>
</organism>
<protein>
    <submittedName>
        <fullName evidence="2">Uncharacterized protein</fullName>
    </submittedName>
</protein>
<keyword evidence="3" id="KW-1185">Reference proteome</keyword>